<dbReference type="EMBL" id="KB445558">
    <property type="protein sequence ID" value="EMC94674.1"/>
    <property type="molecule type" value="Genomic_DNA"/>
</dbReference>
<dbReference type="KEGG" id="bcom:BAUCODRAFT_555474"/>
<name>M2N6J1_BAUPA</name>
<keyword evidence="2" id="KW-1185">Reference proteome</keyword>
<dbReference type="AlphaFoldDB" id="M2N6J1"/>
<dbReference type="RefSeq" id="XP_007678433.1">
    <property type="nucleotide sequence ID" value="XM_007680243.1"/>
</dbReference>
<proteinExistence type="predicted"/>
<dbReference type="Proteomes" id="UP000011761">
    <property type="component" value="Unassembled WGS sequence"/>
</dbReference>
<accession>M2N6J1</accession>
<dbReference type="GeneID" id="19115458"/>
<evidence type="ECO:0000313" key="1">
    <source>
        <dbReference type="EMBL" id="EMC94674.1"/>
    </source>
</evidence>
<evidence type="ECO:0000313" key="2">
    <source>
        <dbReference type="Proteomes" id="UP000011761"/>
    </source>
</evidence>
<gene>
    <name evidence="1" type="ORF">BAUCODRAFT_555474</name>
</gene>
<protein>
    <submittedName>
        <fullName evidence="1">Uncharacterized protein</fullName>
    </submittedName>
</protein>
<sequence>MRDCEKGNLVHIHWPSVNDQASADASGHPLKLSWSYENGVLTSVNLPSCCATAYAVLTTIERTWASLLILAHGSMHLGP</sequence>
<reference evidence="1 2" key="1">
    <citation type="journal article" date="2012" name="PLoS Pathog.">
        <title>Diverse lifestyles and strategies of plant pathogenesis encoded in the genomes of eighteen Dothideomycetes fungi.</title>
        <authorList>
            <person name="Ohm R.A."/>
            <person name="Feau N."/>
            <person name="Henrissat B."/>
            <person name="Schoch C.L."/>
            <person name="Horwitz B.A."/>
            <person name="Barry K.W."/>
            <person name="Condon B.J."/>
            <person name="Copeland A.C."/>
            <person name="Dhillon B."/>
            <person name="Glaser F."/>
            <person name="Hesse C.N."/>
            <person name="Kosti I."/>
            <person name="LaButti K."/>
            <person name="Lindquist E.A."/>
            <person name="Lucas S."/>
            <person name="Salamov A.A."/>
            <person name="Bradshaw R.E."/>
            <person name="Ciuffetti L."/>
            <person name="Hamelin R.C."/>
            <person name="Kema G.H.J."/>
            <person name="Lawrence C."/>
            <person name="Scott J.A."/>
            <person name="Spatafora J.W."/>
            <person name="Turgeon B.G."/>
            <person name="de Wit P.J.G.M."/>
            <person name="Zhong S."/>
            <person name="Goodwin S.B."/>
            <person name="Grigoriev I.V."/>
        </authorList>
    </citation>
    <scope>NUCLEOTIDE SEQUENCE [LARGE SCALE GENOMIC DNA]</scope>
    <source>
        <strain evidence="1 2">UAMH 10762</strain>
    </source>
</reference>
<dbReference type="HOGENOM" id="CLU_2605667_0_0_1"/>
<organism evidence="1 2">
    <name type="scientific">Baudoinia panamericana (strain UAMH 10762)</name>
    <name type="common">Angels' share fungus</name>
    <name type="synonym">Baudoinia compniacensis (strain UAMH 10762)</name>
    <dbReference type="NCBI Taxonomy" id="717646"/>
    <lineage>
        <taxon>Eukaryota</taxon>
        <taxon>Fungi</taxon>
        <taxon>Dikarya</taxon>
        <taxon>Ascomycota</taxon>
        <taxon>Pezizomycotina</taxon>
        <taxon>Dothideomycetes</taxon>
        <taxon>Dothideomycetidae</taxon>
        <taxon>Mycosphaerellales</taxon>
        <taxon>Teratosphaeriaceae</taxon>
        <taxon>Baudoinia</taxon>
    </lineage>
</organism>